<dbReference type="NCBIfam" id="TIGR02684">
    <property type="entry name" value="dnstrm_HI1420"/>
    <property type="match status" value="1"/>
</dbReference>
<dbReference type="RefSeq" id="WP_027031963.1">
    <property type="nucleotide sequence ID" value="NZ_CP033367.1"/>
</dbReference>
<organism evidence="1 2">
    <name type="scientific">Mesorhizobium loti R88b</name>
    <dbReference type="NCBI Taxonomy" id="935548"/>
    <lineage>
        <taxon>Bacteria</taxon>
        <taxon>Pseudomonadati</taxon>
        <taxon>Pseudomonadota</taxon>
        <taxon>Alphaproteobacteria</taxon>
        <taxon>Hyphomicrobiales</taxon>
        <taxon>Phyllobacteriaceae</taxon>
        <taxon>Mesorhizobium</taxon>
    </lineage>
</organism>
<evidence type="ECO:0000313" key="1">
    <source>
        <dbReference type="EMBL" id="QKD06113.1"/>
    </source>
</evidence>
<proteinExistence type="predicted"/>
<dbReference type="InterPro" id="IPR010982">
    <property type="entry name" value="Lambda_DNA-bd_dom_sf"/>
</dbReference>
<dbReference type="PANTHER" id="PTHR40275">
    <property type="entry name" value="SSL7038 PROTEIN"/>
    <property type="match status" value="1"/>
</dbReference>
<reference evidence="1 2" key="1">
    <citation type="submission" date="2018-10" db="EMBL/GenBank/DDBJ databases">
        <authorList>
            <person name="Perry B.J."/>
            <person name="Sullivan J.T."/>
            <person name="Murphy R.J.T."/>
            <person name="Ramsay J.P."/>
            <person name="Ronson C.W."/>
        </authorList>
    </citation>
    <scope>NUCLEOTIDE SEQUENCE [LARGE SCALE GENOMIC DNA]</scope>
    <source>
        <strain evidence="1 2">R88b</strain>
    </source>
</reference>
<dbReference type="GO" id="GO:0003677">
    <property type="term" value="F:DNA binding"/>
    <property type="evidence" value="ECO:0007669"/>
    <property type="project" value="InterPro"/>
</dbReference>
<dbReference type="AlphaFoldDB" id="A0A6M7WZ37"/>
<dbReference type="InterPro" id="IPR014057">
    <property type="entry name" value="HI1420"/>
</dbReference>
<dbReference type="PANTHER" id="PTHR40275:SF1">
    <property type="entry name" value="SSL7038 PROTEIN"/>
    <property type="match status" value="1"/>
</dbReference>
<dbReference type="Pfam" id="PF21716">
    <property type="entry name" value="dnstrm_HI1420"/>
    <property type="match status" value="1"/>
</dbReference>
<evidence type="ECO:0000313" key="2">
    <source>
        <dbReference type="Proteomes" id="UP000503017"/>
    </source>
</evidence>
<protein>
    <submittedName>
        <fullName evidence="1">Putative addiction module antidote protein</fullName>
    </submittedName>
</protein>
<dbReference type="Proteomes" id="UP000503017">
    <property type="component" value="Chromosome"/>
</dbReference>
<gene>
    <name evidence="1" type="ORF">EB235_05560</name>
</gene>
<dbReference type="EMBL" id="CP033367">
    <property type="protein sequence ID" value="QKD06113.1"/>
    <property type="molecule type" value="Genomic_DNA"/>
</dbReference>
<name>A0A6M7WZ37_RHILI</name>
<accession>A0A6M7WZ37</accession>
<dbReference type="SUPFAM" id="SSF47413">
    <property type="entry name" value="lambda repressor-like DNA-binding domains"/>
    <property type="match status" value="1"/>
</dbReference>
<sequence>MAIGTVPFDPAEHLGSAEGQAELLADAFATGDPSYIANALGIVARARGMTAVAKEAGVTREALYKALRPDGDPRLSTLLGVTKALGVKITAEPAS</sequence>